<evidence type="ECO:0000313" key="13">
    <source>
        <dbReference type="Proteomes" id="UP000298050"/>
    </source>
</evidence>
<dbReference type="GO" id="GO:0006355">
    <property type="term" value="P:regulation of DNA-templated transcription"/>
    <property type="evidence" value="ECO:0007669"/>
    <property type="project" value="InterPro"/>
</dbReference>
<dbReference type="InterPro" id="IPR039420">
    <property type="entry name" value="WalR-like"/>
</dbReference>
<dbReference type="PROSITE" id="PS51755">
    <property type="entry name" value="OMPR_PHOB"/>
    <property type="match status" value="1"/>
</dbReference>
<feature type="DNA-binding region" description="OmpR/PhoB-type" evidence="9">
    <location>
        <begin position="136"/>
        <end position="235"/>
    </location>
</feature>
<dbReference type="OrthoDB" id="9802426at2"/>
<dbReference type="FunFam" id="1.10.10.10:FF:000018">
    <property type="entry name" value="DNA-binding response regulator ResD"/>
    <property type="match status" value="1"/>
</dbReference>
<dbReference type="SUPFAM" id="SSF46894">
    <property type="entry name" value="C-terminal effector domain of the bipartite response regulators"/>
    <property type="match status" value="1"/>
</dbReference>
<dbReference type="Pfam" id="PF00486">
    <property type="entry name" value="Trans_reg_C"/>
    <property type="match status" value="1"/>
</dbReference>
<evidence type="ECO:0000256" key="8">
    <source>
        <dbReference type="PROSITE-ProRule" id="PRU00169"/>
    </source>
</evidence>
<dbReference type="GO" id="GO:0000976">
    <property type="term" value="F:transcription cis-regulatory region binding"/>
    <property type="evidence" value="ECO:0007669"/>
    <property type="project" value="TreeGrafter"/>
</dbReference>
<name>A0A4Z0LYP8_9GAMM</name>
<dbReference type="InterPro" id="IPR036388">
    <property type="entry name" value="WH-like_DNA-bd_sf"/>
</dbReference>
<dbReference type="SMART" id="SM00862">
    <property type="entry name" value="Trans_reg_C"/>
    <property type="match status" value="1"/>
</dbReference>
<evidence type="ECO:0000259" key="11">
    <source>
        <dbReference type="PROSITE" id="PS51755"/>
    </source>
</evidence>
<dbReference type="EMBL" id="SRLE01000010">
    <property type="protein sequence ID" value="TGD72287.1"/>
    <property type="molecule type" value="Genomic_DNA"/>
</dbReference>
<evidence type="ECO:0000256" key="6">
    <source>
        <dbReference type="ARBA" id="ARBA00023163"/>
    </source>
</evidence>
<dbReference type="Proteomes" id="UP000298050">
    <property type="component" value="Unassembled WGS sequence"/>
</dbReference>
<keyword evidence="13" id="KW-1185">Reference proteome</keyword>
<organism evidence="12 13">
    <name type="scientific">Mangrovimicrobium sediminis</name>
    <dbReference type="NCBI Taxonomy" id="2562682"/>
    <lineage>
        <taxon>Bacteria</taxon>
        <taxon>Pseudomonadati</taxon>
        <taxon>Pseudomonadota</taxon>
        <taxon>Gammaproteobacteria</taxon>
        <taxon>Cellvibrionales</taxon>
        <taxon>Halieaceae</taxon>
        <taxon>Mangrovimicrobium</taxon>
    </lineage>
</organism>
<protein>
    <recommendedName>
        <fullName evidence="1">Phosphate regulon transcriptional regulatory protein PhoB</fullName>
    </recommendedName>
</protein>
<sequence length="240" mass="26669">MTVKQHHILVVEDEHDIAELIALHLRDEGYQVTVANDGHAGMRQAFARSWDLVILDLRLPGPDGLSICKALRAEHNYVPILMLTSKSSELDRVLGLELGADDYVTKPFSVSELVARVKSLFRRIDALSSGAESAAPEALTVGDLSIDSARREVRVGESRVELTAREFDLLLHFARHPGRVFSRAQLLDSVWGFGHEGYEHTVNSHINRLRGKIEPDSEHPQYIVTVWGVGYKMQSVASAA</sequence>
<dbReference type="Gene3D" id="1.10.10.10">
    <property type="entry name" value="Winged helix-like DNA-binding domain superfamily/Winged helix DNA-binding domain"/>
    <property type="match status" value="1"/>
</dbReference>
<dbReference type="InterPro" id="IPR016032">
    <property type="entry name" value="Sig_transdc_resp-reg_C-effctor"/>
</dbReference>
<evidence type="ECO:0000256" key="4">
    <source>
        <dbReference type="ARBA" id="ARBA00023015"/>
    </source>
</evidence>
<dbReference type="InterPro" id="IPR011006">
    <property type="entry name" value="CheY-like_superfamily"/>
</dbReference>
<feature type="domain" description="Response regulatory" evidence="10">
    <location>
        <begin position="7"/>
        <end position="121"/>
    </location>
</feature>
<dbReference type="CDD" id="cd00383">
    <property type="entry name" value="trans_reg_C"/>
    <property type="match status" value="1"/>
</dbReference>
<evidence type="ECO:0000256" key="9">
    <source>
        <dbReference type="PROSITE-ProRule" id="PRU01091"/>
    </source>
</evidence>
<evidence type="ECO:0000256" key="3">
    <source>
        <dbReference type="ARBA" id="ARBA00023012"/>
    </source>
</evidence>
<dbReference type="SUPFAM" id="SSF52172">
    <property type="entry name" value="CheY-like"/>
    <property type="match status" value="1"/>
</dbReference>
<feature type="modified residue" description="4-aspartylphosphate" evidence="8">
    <location>
        <position position="56"/>
    </location>
</feature>
<evidence type="ECO:0000313" key="12">
    <source>
        <dbReference type="EMBL" id="TGD72287.1"/>
    </source>
</evidence>
<dbReference type="GO" id="GO:0032993">
    <property type="term" value="C:protein-DNA complex"/>
    <property type="evidence" value="ECO:0007669"/>
    <property type="project" value="TreeGrafter"/>
</dbReference>
<dbReference type="FunFam" id="3.40.50.2300:FF:000001">
    <property type="entry name" value="DNA-binding response regulator PhoB"/>
    <property type="match status" value="1"/>
</dbReference>
<keyword evidence="5 9" id="KW-0238">DNA-binding</keyword>
<evidence type="ECO:0000256" key="2">
    <source>
        <dbReference type="ARBA" id="ARBA00022553"/>
    </source>
</evidence>
<feature type="domain" description="OmpR/PhoB-type" evidence="11">
    <location>
        <begin position="136"/>
        <end position="235"/>
    </location>
</feature>
<accession>A0A4Z0LYP8</accession>
<comment type="function">
    <text evidence="7">This protein is a positive regulator for the phosphate regulon. Transcription of this operon is positively regulated by PhoB and PhoR when phosphate is limited.</text>
</comment>
<dbReference type="Pfam" id="PF00072">
    <property type="entry name" value="Response_reg"/>
    <property type="match status" value="1"/>
</dbReference>
<keyword evidence="2 8" id="KW-0597">Phosphoprotein</keyword>
<dbReference type="SMART" id="SM00448">
    <property type="entry name" value="REC"/>
    <property type="match status" value="1"/>
</dbReference>
<dbReference type="AlphaFoldDB" id="A0A4Z0LYP8"/>
<keyword evidence="6" id="KW-0804">Transcription</keyword>
<dbReference type="PANTHER" id="PTHR48111">
    <property type="entry name" value="REGULATOR OF RPOS"/>
    <property type="match status" value="1"/>
</dbReference>
<evidence type="ECO:0000256" key="5">
    <source>
        <dbReference type="ARBA" id="ARBA00023125"/>
    </source>
</evidence>
<evidence type="ECO:0000256" key="7">
    <source>
        <dbReference type="ARBA" id="ARBA00024735"/>
    </source>
</evidence>
<dbReference type="PROSITE" id="PS50110">
    <property type="entry name" value="RESPONSE_REGULATORY"/>
    <property type="match status" value="1"/>
</dbReference>
<keyword evidence="4" id="KW-0805">Transcription regulation</keyword>
<dbReference type="InterPro" id="IPR001867">
    <property type="entry name" value="OmpR/PhoB-type_DNA-bd"/>
</dbReference>
<evidence type="ECO:0000259" key="10">
    <source>
        <dbReference type="PROSITE" id="PS50110"/>
    </source>
</evidence>
<gene>
    <name evidence="12" type="ORF">E4634_15080</name>
</gene>
<dbReference type="PANTHER" id="PTHR48111:SF1">
    <property type="entry name" value="TWO-COMPONENT RESPONSE REGULATOR ORR33"/>
    <property type="match status" value="1"/>
</dbReference>
<dbReference type="InterPro" id="IPR001789">
    <property type="entry name" value="Sig_transdc_resp-reg_receiver"/>
</dbReference>
<evidence type="ECO:0000256" key="1">
    <source>
        <dbReference type="ARBA" id="ARBA00013332"/>
    </source>
</evidence>
<reference evidence="12 13" key="1">
    <citation type="submission" date="2019-04" db="EMBL/GenBank/DDBJ databases">
        <title>Taxonomy of novel Haliea sp. from mangrove soil of West Coast of India.</title>
        <authorList>
            <person name="Verma A."/>
            <person name="Kumar P."/>
            <person name="Krishnamurthi S."/>
        </authorList>
    </citation>
    <scope>NUCLEOTIDE SEQUENCE [LARGE SCALE GENOMIC DNA]</scope>
    <source>
        <strain evidence="12 13">SAOS-164</strain>
    </source>
</reference>
<keyword evidence="3" id="KW-0902">Two-component regulatory system</keyword>
<comment type="caution">
    <text evidence="12">The sequence shown here is derived from an EMBL/GenBank/DDBJ whole genome shotgun (WGS) entry which is preliminary data.</text>
</comment>
<dbReference type="Gene3D" id="6.10.250.690">
    <property type="match status" value="1"/>
</dbReference>
<dbReference type="GO" id="GO:0000156">
    <property type="term" value="F:phosphorelay response regulator activity"/>
    <property type="evidence" value="ECO:0007669"/>
    <property type="project" value="TreeGrafter"/>
</dbReference>
<proteinExistence type="predicted"/>
<dbReference type="GO" id="GO:0005829">
    <property type="term" value="C:cytosol"/>
    <property type="evidence" value="ECO:0007669"/>
    <property type="project" value="TreeGrafter"/>
</dbReference>
<dbReference type="Gene3D" id="3.40.50.2300">
    <property type="match status" value="1"/>
</dbReference>